<accession>A0A8X6MSB0</accession>
<gene>
    <name evidence="2" type="ORF">NPIL_163641</name>
</gene>
<name>A0A8X6MSB0_NEPPI</name>
<keyword evidence="1" id="KW-0472">Membrane</keyword>
<dbReference type="EMBL" id="BMAW01001739">
    <property type="protein sequence ID" value="GFS75309.1"/>
    <property type="molecule type" value="Genomic_DNA"/>
</dbReference>
<dbReference type="Proteomes" id="UP000887013">
    <property type="component" value="Unassembled WGS sequence"/>
</dbReference>
<keyword evidence="1" id="KW-0812">Transmembrane</keyword>
<proteinExistence type="predicted"/>
<protein>
    <submittedName>
        <fullName evidence="2">Uncharacterized protein</fullName>
    </submittedName>
</protein>
<feature type="transmembrane region" description="Helical" evidence="1">
    <location>
        <begin position="57"/>
        <end position="75"/>
    </location>
</feature>
<comment type="caution">
    <text evidence="2">The sequence shown here is derived from an EMBL/GenBank/DDBJ whole genome shotgun (WGS) entry which is preliminary data.</text>
</comment>
<keyword evidence="1" id="KW-1133">Transmembrane helix</keyword>
<keyword evidence="3" id="KW-1185">Reference proteome</keyword>
<reference evidence="2" key="1">
    <citation type="submission" date="2020-08" db="EMBL/GenBank/DDBJ databases">
        <title>Multicomponent nature underlies the extraordinary mechanical properties of spider dragline silk.</title>
        <authorList>
            <person name="Kono N."/>
            <person name="Nakamura H."/>
            <person name="Mori M."/>
            <person name="Yoshida Y."/>
            <person name="Ohtoshi R."/>
            <person name="Malay A.D."/>
            <person name="Moran D.A.P."/>
            <person name="Tomita M."/>
            <person name="Numata K."/>
            <person name="Arakawa K."/>
        </authorList>
    </citation>
    <scope>NUCLEOTIDE SEQUENCE</scope>
</reference>
<evidence type="ECO:0000313" key="2">
    <source>
        <dbReference type="EMBL" id="GFS75309.1"/>
    </source>
</evidence>
<evidence type="ECO:0000313" key="3">
    <source>
        <dbReference type="Proteomes" id="UP000887013"/>
    </source>
</evidence>
<organism evidence="2 3">
    <name type="scientific">Nephila pilipes</name>
    <name type="common">Giant wood spider</name>
    <name type="synonym">Nephila maculata</name>
    <dbReference type="NCBI Taxonomy" id="299642"/>
    <lineage>
        <taxon>Eukaryota</taxon>
        <taxon>Metazoa</taxon>
        <taxon>Ecdysozoa</taxon>
        <taxon>Arthropoda</taxon>
        <taxon>Chelicerata</taxon>
        <taxon>Arachnida</taxon>
        <taxon>Araneae</taxon>
        <taxon>Araneomorphae</taxon>
        <taxon>Entelegynae</taxon>
        <taxon>Araneoidea</taxon>
        <taxon>Nephilidae</taxon>
        <taxon>Nephila</taxon>
    </lineage>
</organism>
<sequence length="97" mass="11260">MEHMYVAFHIHCHTRPAMFYIIGRTHGQFYHISEHVLLVEPLPLAYYAGHGHHVNTHTHYCLMATGIAVLAGLYVRVTQIRTYLMLYHIGWGCMLLL</sequence>
<evidence type="ECO:0000256" key="1">
    <source>
        <dbReference type="SAM" id="Phobius"/>
    </source>
</evidence>
<dbReference type="AlphaFoldDB" id="A0A8X6MSB0"/>